<evidence type="ECO:0000313" key="2">
    <source>
        <dbReference type="Proteomes" id="UP000056453"/>
    </source>
</evidence>
<reference evidence="1 2" key="1">
    <citation type="submission" date="2015-11" db="EMBL/GenBank/DDBJ databases">
        <title>Expanding the genomic diversity of Burkholderia species for the development of highly accurate diagnostics.</title>
        <authorList>
            <person name="Sahl J."/>
            <person name="Keim P."/>
            <person name="Wagner D."/>
        </authorList>
    </citation>
    <scope>NUCLEOTIDE SEQUENCE [LARGE SCALE GENOMIC DNA]</scope>
    <source>
        <strain evidence="1 2">MSMB1808WGS</strain>
    </source>
</reference>
<organism evidence="1 2">
    <name type="scientific">Burkholderia ubonensis</name>
    <dbReference type="NCBI Taxonomy" id="101571"/>
    <lineage>
        <taxon>Bacteria</taxon>
        <taxon>Pseudomonadati</taxon>
        <taxon>Pseudomonadota</taxon>
        <taxon>Betaproteobacteria</taxon>
        <taxon>Burkholderiales</taxon>
        <taxon>Burkholderiaceae</taxon>
        <taxon>Burkholderia</taxon>
        <taxon>Burkholderia cepacia complex</taxon>
    </lineage>
</organism>
<accession>A0AAW3MSY5</accession>
<dbReference type="RefSeq" id="WP_059925043.1">
    <property type="nucleotide sequence ID" value="NZ_LPBG01000047.1"/>
</dbReference>
<evidence type="ECO:0000313" key="1">
    <source>
        <dbReference type="EMBL" id="KVP98071.1"/>
    </source>
</evidence>
<gene>
    <name evidence="1" type="ORF">WJ96_05740</name>
</gene>
<keyword evidence="2" id="KW-1185">Reference proteome</keyword>
<dbReference type="EMBL" id="LPBJ01000047">
    <property type="protein sequence ID" value="KVP98071.1"/>
    <property type="molecule type" value="Genomic_DNA"/>
</dbReference>
<name>A0AAW3MSY5_9BURK</name>
<dbReference type="Proteomes" id="UP000056453">
    <property type="component" value="Unassembled WGS sequence"/>
</dbReference>
<dbReference type="AlphaFoldDB" id="A0AAW3MSY5"/>
<comment type="caution">
    <text evidence="1">The sequence shown here is derived from an EMBL/GenBank/DDBJ whole genome shotgun (WGS) entry which is preliminary data.</text>
</comment>
<protein>
    <submittedName>
        <fullName evidence="1">Uncharacterized protein</fullName>
    </submittedName>
</protein>
<proteinExistence type="predicted"/>
<sequence>MAFKKMDDPQVQARIRSEEAQQLAHGNTLRVAVEACEAAAALGDLTDKERGLVQSCRERFNAGRPLTEAQEKWLLDIARRVRDDLAEEIDLLIHHWGNGDHTGEHPTYRRSAWPLVSAKDLEPTAYWVWVLSEIQRNGGEEEHCSECASQLNGDAWNGLCGNCADSAENESEHSHTA</sequence>